<dbReference type="GO" id="GO:0016491">
    <property type="term" value="F:oxidoreductase activity"/>
    <property type="evidence" value="ECO:0007669"/>
    <property type="project" value="UniProtKB-KW"/>
</dbReference>
<dbReference type="PANTHER" id="PTHR37539:SF1">
    <property type="entry name" value="ER-BOUND OXYGENASE MPAB_MPAB'_RUBBER OXYGENASE CATALYTIC DOMAIN-CONTAINING PROTEIN"/>
    <property type="match status" value="1"/>
</dbReference>
<sequence>MSIDSALSAPPRRLINADGVLERHGRERLALLAGGLRTGDPVADAVIAEFAERGATARAALRTGLADGLAAVTDPPPAVAALLAESERSIAGADPGLLERGDVPSITVDPFWSRIGFALASLVHTYSAPGIARVLTGTGRLTGGAAARRLGETGLWRANAVAPGGLLRGAPGYQDSVQVRLLHARVRARALEGGWDTGAWGVPINQVDTARTWLDFTVVPFRALERVGIHLSEEEERDLYRYWHHVAALIGVDPRFYRDVHDHASAAALLELIDATNAAPDDAARSLVGALLEALAGPMEESLSLPRATADALLAALTRLMQGEEAADALGIERVDVAPFLPLLAMGNAGVRRWQRATPESWRLALAEQVEYRRTEFAGLPGTEYRDHAAGTV</sequence>
<accession>A0ABV8FRN1</accession>
<name>A0ABV8FRN1_9ACTN</name>
<keyword evidence="3" id="KW-1185">Reference proteome</keyword>
<comment type="caution">
    <text evidence="2">The sequence shown here is derived from an EMBL/GenBank/DDBJ whole genome shotgun (WGS) entry which is preliminary data.</text>
</comment>
<evidence type="ECO:0000313" key="3">
    <source>
        <dbReference type="Proteomes" id="UP001595847"/>
    </source>
</evidence>
<dbReference type="RefSeq" id="WP_378534139.1">
    <property type="nucleotide sequence ID" value="NZ_JBHSBH010000010.1"/>
</dbReference>
<organism evidence="2 3">
    <name type="scientific">Nocardiopsis sediminis</name>
    <dbReference type="NCBI Taxonomy" id="1778267"/>
    <lineage>
        <taxon>Bacteria</taxon>
        <taxon>Bacillati</taxon>
        <taxon>Actinomycetota</taxon>
        <taxon>Actinomycetes</taxon>
        <taxon>Streptosporangiales</taxon>
        <taxon>Nocardiopsidaceae</taxon>
        <taxon>Nocardiopsis</taxon>
    </lineage>
</organism>
<evidence type="ECO:0000313" key="2">
    <source>
        <dbReference type="EMBL" id="MFC3997290.1"/>
    </source>
</evidence>
<reference evidence="3" key="1">
    <citation type="journal article" date="2019" name="Int. J. Syst. Evol. Microbiol.">
        <title>The Global Catalogue of Microorganisms (GCM) 10K type strain sequencing project: providing services to taxonomists for standard genome sequencing and annotation.</title>
        <authorList>
            <consortium name="The Broad Institute Genomics Platform"/>
            <consortium name="The Broad Institute Genome Sequencing Center for Infectious Disease"/>
            <person name="Wu L."/>
            <person name="Ma J."/>
        </authorList>
    </citation>
    <scope>NUCLEOTIDE SEQUENCE [LARGE SCALE GENOMIC DNA]</scope>
    <source>
        <strain evidence="3">TBRC 1826</strain>
    </source>
</reference>
<proteinExistence type="predicted"/>
<dbReference type="EC" id="1.-.-.-" evidence="2"/>
<dbReference type="EMBL" id="JBHSBH010000010">
    <property type="protein sequence ID" value="MFC3997290.1"/>
    <property type="molecule type" value="Genomic_DNA"/>
</dbReference>
<evidence type="ECO:0000259" key="1">
    <source>
        <dbReference type="Pfam" id="PF09995"/>
    </source>
</evidence>
<dbReference type="Pfam" id="PF09995">
    <property type="entry name" value="MPAB_Lcp_cat"/>
    <property type="match status" value="1"/>
</dbReference>
<feature type="domain" description="ER-bound oxygenase mpaB/mpaB'/Rubber oxygenase catalytic" evidence="1">
    <location>
        <begin position="121"/>
        <end position="334"/>
    </location>
</feature>
<protein>
    <submittedName>
        <fullName evidence="2">Oxygenase MpaB family protein</fullName>
        <ecNumber evidence="2">1.-.-.-</ecNumber>
    </submittedName>
</protein>
<dbReference type="Proteomes" id="UP001595847">
    <property type="component" value="Unassembled WGS sequence"/>
</dbReference>
<dbReference type="PANTHER" id="PTHR37539">
    <property type="entry name" value="SECRETED PROTEIN-RELATED"/>
    <property type="match status" value="1"/>
</dbReference>
<keyword evidence="2" id="KW-0560">Oxidoreductase</keyword>
<gene>
    <name evidence="2" type="ORF">ACFOVU_15265</name>
</gene>
<dbReference type="InterPro" id="IPR037473">
    <property type="entry name" value="Lcp-like"/>
</dbReference>
<dbReference type="InterPro" id="IPR018713">
    <property type="entry name" value="MPAB/Lcp_cat_dom"/>
</dbReference>